<dbReference type="PhylomeDB" id="A0A0G4HQF2"/>
<dbReference type="PANTHER" id="PTHR35609">
    <property type="entry name" value="MACRO DOMAIN-CONTAINING PROTEIN"/>
    <property type="match status" value="1"/>
</dbReference>
<protein>
    <submittedName>
        <fullName evidence="1">Uncharacterized protein</fullName>
    </submittedName>
</protein>
<dbReference type="VEuPathDB" id="CryptoDB:Cvel_7970"/>
<evidence type="ECO:0000313" key="1">
    <source>
        <dbReference type="EMBL" id="CEM46596.1"/>
    </source>
</evidence>
<reference evidence="1" key="1">
    <citation type="submission" date="2014-11" db="EMBL/GenBank/DDBJ databases">
        <authorList>
            <person name="Otto D Thomas"/>
            <person name="Naeem Raeece"/>
        </authorList>
    </citation>
    <scope>NUCLEOTIDE SEQUENCE</scope>
</reference>
<dbReference type="EMBL" id="CDMZ01003502">
    <property type="protein sequence ID" value="CEM46596.1"/>
    <property type="molecule type" value="Genomic_DNA"/>
</dbReference>
<organism evidence="1">
    <name type="scientific">Chromera velia CCMP2878</name>
    <dbReference type="NCBI Taxonomy" id="1169474"/>
    <lineage>
        <taxon>Eukaryota</taxon>
        <taxon>Sar</taxon>
        <taxon>Alveolata</taxon>
        <taxon>Colpodellida</taxon>
        <taxon>Chromeraceae</taxon>
        <taxon>Chromera</taxon>
    </lineage>
</organism>
<name>A0A0G4HQF2_9ALVE</name>
<proteinExistence type="predicted"/>
<dbReference type="AlphaFoldDB" id="A0A0G4HQF2"/>
<accession>A0A0G4HQF2</accession>
<dbReference type="PANTHER" id="PTHR35609:SF1">
    <property type="entry name" value="MACRO DOMAIN-CONTAINING PROTEIN"/>
    <property type="match status" value="1"/>
</dbReference>
<gene>
    <name evidence="1" type="ORF">Cvel_7970</name>
</gene>
<sequence length="434" mass="46346">MQWFASEFGCEEGDFQVTQQQLFSYDYKDNILTSSKSKQTFFVGEFTTPSVGELAAMLTALPAAITEEDKEKETEGKEKKKSNLAFLNITGDVRTFHRLPENAGAVFQVASQFNCLEMVGPGVTPQHGVTGYAMDHTQGPACALSCPAGTVYRNYFVPVNAKGVAQTSKEGAVSTGQGTRQIDTLYGVGEILGNNGSKKSWDMKNGYCLPVTNKSIAEVGSRILSGVPSQEDALSGSLLLSMTPQGEVGPGAPACPPSLAPFTEPLPPTAPLFLSCLQALRVGVHWDTEVSVKSAKSKATEGGEKRRQSVCQVYASAVPVAYAKSTTSTDWQPFASLVLQGAYLATFAVAAVLAAQRKKRVTVYLTSLGGGAFGNRHAWIVGAVRQALQVFRDAPLDVRMVNYSAVRSEYKELEKTPGIQVGVYGLVGTAPKKA</sequence>